<evidence type="ECO:0008006" key="2">
    <source>
        <dbReference type="Google" id="ProtNLM"/>
    </source>
</evidence>
<evidence type="ECO:0000313" key="1">
    <source>
        <dbReference type="EMBL" id="KAL0333588.1"/>
    </source>
</evidence>
<organism evidence="1">
    <name type="scientific">Sesamum angustifolium</name>
    <dbReference type="NCBI Taxonomy" id="2727405"/>
    <lineage>
        <taxon>Eukaryota</taxon>
        <taxon>Viridiplantae</taxon>
        <taxon>Streptophyta</taxon>
        <taxon>Embryophyta</taxon>
        <taxon>Tracheophyta</taxon>
        <taxon>Spermatophyta</taxon>
        <taxon>Magnoliopsida</taxon>
        <taxon>eudicotyledons</taxon>
        <taxon>Gunneridae</taxon>
        <taxon>Pentapetalae</taxon>
        <taxon>asterids</taxon>
        <taxon>lamiids</taxon>
        <taxon>Lamiales</taxon>
        <taxon>Pedaliaceae</taxon>
        <taxon>Sesamum</taxon>
    </lineage>
</organism>
<accession>A0AAW2MRM1</accession>
<comment type="caution">
    <text evidence="1">The sequence shown here is derived from an EMBL/GenBank/DDBJ whole genome shotgun (WGS) entry which is preliminary data.</text>
</comment>
<dbReference type="PANTHER" id="PTHR33116:SF78">
    <property type="entry name" value="OS12G0587133 PROTEIN"/>
    <property type="match status" value="1"/>
</dbReference>
<proteinExistence type="predicted"/>
<reference evidence="1" key="2">
    <citation type="journal article" date="2024" name="Plant">
        <title>Genomic evolution and insights into agronomic trait innovations of Sesamum species.</title>
        <authorList>
            <person name="Miao H."/>
            <person name="Wang L."/>
            <person name="Qu L."/>
            <person name="Liu H."/>
            <person name="Sun Y."/>
            <person name="Le M."/>
            <person name="Wang Q."/>
            <person name="Wei S."/>
            <person name="Zheng Y."/>
            <person name="Lin W."/>
            <person name="Duan Y."/>
            <person name="Cao H."/>
            <person name="Xiong S."/>
            <person name="Wang X."/>
            <person name="Wei L."/>
            <person name="Li C."/>
            <person name="Ma Q."/>
            <person name="Ju M."/>
            <person name="Zhao R."/>
            <person name="Li G."/>
            <person name="Mu C."/>
            <person name="Tian Q."/>
            <person name="Mei H."/>
            <person name="Zhang T."/>
            <person name="Gao T."/>
            <person name="Zhang H."/>
        </authorList>
    </citation>
    <scope>NUCLEOTIDE SEQUENCE</scope>
    <source>
        <strain evidence="1">G01</strain>
    </source>
</reference>
<dbReference type="EMBL" id="JACGWK010000009">
    <property type="protein sequence ID" value="KAL0333588.1"/>
    <property type="molecule type" value="Genomic_DNA"/>
</dbReference>
<sequence length="134" mass="16029">MDFILPKCIIKEIEKRLRNFLWKGIARTGYSKVAWSQVCNPVDEGELGVRDFRSLNLAFMSSQLWEVIQRNPSSLWVQWIYRIRLRNKIVWTASLTVGSWGWRKILRLRDTLLPNTIYHIGSDVYRIYWRVNRG</sequence>
<reference evidence="1" key="1">
    <citation type="submission" date="2020-06" db="EMBL/GenBank/DDBJ databases">
        <authorList>
            <person name="Li T."/>
            <person name="Hu X."/>
            <person name="Zhang T."/>
            <person name="Song X."/>
            <person name="Zhang H."/>
            <person name="Dai N."/>
            <person name="Sheng W."/>
            <person name="Hou X."/>
            <person name="Wei L."/>
        </authorList>
    </citation>
    <scope>NUCLEOTIDE SEQUENCE</scope>
    <source>
        <strain evidence="1">G01</strain>
        <tissue evidence="1">Leaf</tissue>
    </source>
</reference>
<dbReference type="PANTHER" id="PTHR33116">
    <property type="entry name" value="REVERSE TRANSCRIPTASE ZINC-BINDING DOMAIN-CONTAINING PROTEIN-RELATED-RELATED"/>
    <property type="match status" value="1"/>
</dbReference>
<gene>
    <name evidence="1" type="ORF">Sangu_1515000</name>
</gene>
<name>A0AAW2MRM1_9LAMI</name>
<protein>
    <recommendedName>
        <fullName evidence="2">Reverse transcriptase</fullName>
    </recommendedName>
</protein>
<dbReference type="AlphaFoldDB" id="A0AAW2MRM1"/>